<evidence type="ECO:0000256" key="1">
    <source>
        <dbReference type="ARBA" id="ARBA00023002"/>
    </source>
</evidence>
<dbReference type="PANTHER" id="PTHR43818">
    <property type="entry name" value="BCDNA.GH03377"/>
    <property type="match status" value="1"/>
</dbReference>
<organism evidence="4 5">
    <name type="scientific">Allostreptomyces psammosilenae</name>
    <dbReference type="NCBI Taxonomy" id="1892865"/>
    <lineage>
        <taxon>Bacteria</taxon>
        <taxon>Bacillati</taxon>
        <taxon>Actinomycetota</taxon>
        <taxon>Actinomycetes</taxon>
        <taxon>Kitasatosporales</taxon>
        <taxon>Streptomycetaceae</taxon>
        <taxon>Allostreptomyces</taxon>
    </lineage>
</organism>
<dbReference type="AlphaFoldDB" id="A0A852ZLD4"/>
<dbReference type="SUPFAM" id="SSF51735">
    <property type="entry name" value="NAD(P)-binding Rossmann-fold domains"/>
    <property type="match status" value="1"/>
</dbReference>
<sequence length="692" mass="73246">MDATRIALVGAHGHGRWHLRNLREPAAAGRADLVAVCDLVPVQDDLLDGLGPTPPRQGADLGALLRQTRPEITIIATPIPTHVDLALTALAAGSHVLLEKPTAATLAEYRRLVEGVDASGLACQIGFQSLGSTAVETTRRLIAEGAMGRVTGIGAAGAWSRDAAYYSRARWAGRRRIDGVDVVDGVLTNPLAHAVATALAVDGSEGEDDVRDIELELFHANPIESDDTSALRLTTARGTTLTVTATLCADRRHEPYVLVHGERGRITLWYTLDQVRLDLGDGSSTTYSGGRTDLLENLIGHVRAGEELLVPPRRTGAFTRVLEAVRTAPDPLPIPQRYVRTVPAEDGTERRELDGAAELAACGADRLALLSELGVPWARRDQGTDPDRRGDGVVTLTVGERPVADYVTAWPAHLPARLSPRPFWHPVRTLAGTAVTEFMPVDHLHHLGASLAVPDVAGQNFWGGRTFVAGAGPTELANHGTQRHLAFTRLDDAGFTEELAWHGADGAVLLTERRTVRARPVEADGVAAWALDLAVELAVAGERPVRIGSPATNGRPGAGYGGFFWRLPGTSTDIAVRVPGGEGEAAAHGSHADWVAVCGTTATGAGWTVAFAAADPRTAADAWFVRAREYPGVGSSLAWAEPVEVGPDDPLRRRHTVVVADGRCAPETAAALVAAAADAAAREARSSGREER</sequence>
<gene>
    <name evidence="4" type="ORF">FHU37_000146</name>
</gene>
<dbReference type="Proteomes" id="UP000567795">
    <property type="component" value="Unassembled WGS sequence"/>
</dbReference>
<evidence type="ECO:0000313" key="4">
    <source>
        <dbReference type="EMBL" id="NYI03203.1"/>
    </source>
</evidence>
<reference evidence="4 5" key="1">
    <citation type="submission" date="2020-07" db="EMBL/GenBank/DDBJ databases">
        <title>Sequencing the genomes of 1000 actinobacteria strains.</title>
        <authorList>
            <person name="Klenk H.-P."/>
        </authorList>
    </citation>
    <scope>NUCLEOTIDE SEQUENCE [LARGE SCALE GENOMIC DNA]</scope>
    <source>
        <strain evidence="4 5">DSM 42178</strain>
    </source>
</reference>
<dbReference type="EMBL" id="JACBZD010000001">
    <property type="protein sequence ID" value="NYI03203.1"/>
    <property type="molecule type" value="Genomic_DNA"/>
</dbReference>
<name>A0A852ZLD4_9ACTN</name>
<dbReference type="Gene3D" id="3.30.360.10">
    <property type="entry name" value="Dihydrodipicolinate Reductase, domain 2"/>
    <property type="match status" value="1"/>
</dbReference>
<proteinExistence type="predicted"/>
<dbReference type="InterPro" id="IPR000683">
    <property type="entry name" value="Gfo/Idh/MocA-like_OxRdtase_N"/>
</dbReference>
<dbReference type="Pfam" id="PF14100">
    <property type="entry name" value="DUF6807"/>
    <property type="match status" value="1"/>
</dbReference>
<dbReference type="InterPro" id="IPR050463">
    <property type="entry name" value="Gfo/Idh/MocA_oxidrdct_glycsds"/>
</dbReference>
<dbReference type="Pfam" id="PF22725">
    <property type="entry name" value="GFO_IDH_MocA_C3"/>
    <property type="match status" value="1"/>
</dbReference>
<dbReference type="InterPro" id="IPR055170">
    <property type="entry name" value="GFO_IDH_MocA-like_dom"/>
</dbReference>
<accession>A0A852ZLD4</accession>
<keyword evidence="1" id="KW-0560">Oxidoreductase</keyword>
<dbReference type="Gene3D" id="3.40.50.720">
    <property type="entry name" value="NAD(P)-binding Rossmann-like Domain"/>
    <property type="match status" value="1"/>
</dbReference>
<feature type="domain" description="Gfo/Idh/MocA-like oxidoreductase N-terminal" evidence="2">
    <location>
        <begin position="5"/>
        <end position="127"/>
    </location>
</feature>
<feature type="domain" description="GFO/IDH/MocA-like oxidoreductase" evidence="3">
    <location>
        <begin position="136"/>
        <end position="266"/>
    </location>
</feature>
<dbReference type="InterPro" id="IPR029475">
    <property type="entry name" value="DUF6807"/>
</dbReference>
<dbReference type="SUPFAM" id="SSF55347">
    <property type="entry name" value="Glyceraldehyde-3-phosphate dehydrogenase-like, C-terminal domain"/>
    <property type="match status" value="1"/>
</dbReference>
<evidence type="ECO:0000259" key="2">
    <source>
        <dbReference type="Pfam" id="PF01408"/>
    </source>
</evidence>
<dbReference type="GO" id="GO:0000166">
    <property type="term" value="F:nucleotide binding"/>
    <property type="evidence" value="ECO:0007669"/>
    <property type="project" value="InterPro"/>
</dbReference>
<comment type="caution">
    <text evidence="4">The sequence shown here is derived from an EMBL/GenBank/DDBJ whole genome shotgun (WGS) entry which is preliminary data.</text>
</comment>
<evidence type="ECO:0000259" key="3">
    <source>
        <dbReference type="Pfam" id="PF22725"/>
    </source>
</evidence>
<dbReference type="Pfam" id="PF01408">
    <property type="entry name" value="GFO_IDH_MocA"/>
    <property type="match status" value="1"/>
</dbReference>
<evidence type="ECO:0000313" key="5">
    <source>
        <dbReference type="Proteomes" id="UP000567795"/>
    </source>
</evidence>
<dbReference type="RefSeq" id="WP_179812299.1">
    <property type="nucleotide sequence ID" value="NZ_JACBZD010000001.1"/>
</dbReference>
<dbReference type="InterPro" id="IPR036291">
    <property type="entry name" value="NAD(P)-bd_dom_sf"/>
</dbReference>
<dbReference type="GO" id="GO:0016491">
    <property type="term" value="F:oxidoreductase activity"/>
    <property type="evidence" value="ECO:0007669"/>
    <property type="project" value="UniProtKB-KW"/>
</dbReference>
<protein>
    <submittedName>
        <fullName evidence="4">Putative dehydrogenase</fullName>
    </submittedName>
</protein>
<keyword evidence="5" id="KW-1185">Reference proteome</keyword>
<dbReference type="PANTHER" id="PTHR43818:SF11">
    <property type="entry name" value="BCDNA.GH03377"/>
    <property type="match status" value="1"/>
</dbReference>